<keyword evidence="1" id="KW-0812">Transmembrane</keyword>
<accession>A0ABD8A790</accession>
<feature type="transmembrane region" description="Helical" evidence="1">
    <location>
        <begin position="7"/>
        <end position="29"/>
    </location>
</feature>
<keyword evidence="1" id="KW-1133">Transmembrane helix</keyword>
<protein>
    <submittedName>
        <fullName evidence="2">Uncharacterized protein</fullName>
    </submittedName>
</protein>
<name>A0ABD8A790_9EURY</name>
<reference evidence="2 3" key="1">
    <citation type="submission" date="2023-10" db="EMBL/GenBank/DDBJ databases">
        <title>The complete genome sequence of Methanoculleus palmolei DSM 4273.</title>
        <authorList>
            <person name="Lai S.-J."/>
            <person name="You Y.-T."/>
            <person name="Chen S.-C."/>
        </authorList>
    </citation>
    <scope>NUCLEOTIDE SEQUENCE [LARGE SCALE GENOMIC DNA]</scope>
    <source>
        <strain evidence="2 3">DSM 4273</strain>
    </source>
</reference>
<feature type="transmembrane region" description="Helical" evidence="1">
    <location>
        <begin position="35"/>
        <end position="56"/>
    </location>
</feature>
<evidence type="ECO:0000313" key="3">
    <source>
        <dbReference type="Proteomes" id="UP001626603"/>
    </source>
</evidence>
<proteinExistence type="predicted"/>
<dbReference type="Proteomes" id="UP001626603">
    <property type="component" value="Chromosome"/>
</dbReference>
<evidence type="ECO:0000313" key="2">
    <source>
        <dbReference type="EMBL" id="WOX55419.1"/>
    </source>
</evidence>
<sequence>MKPDRTFLGAVLVSSCIIAGGLLIGARIFAVEVPFAPYIMVVLAALVVLGAFVLILSCRDRDEIRSPQR</sequence>
<evidence type="ECO:0000256" key="1">
    <source>
        <dbReference type="SAM" id="Phobius"/>
    </source>
</evidence>
<dbReference type="PROSITE" id="PS51257">
    <property type="entry name" value="PROKAR_LIPOPROTEIN"/>
    <property type="match status" value="1"/>
</dbReference>
<dbReference type="EMBL" id="CP137641">
    <property type="protein sequence ID" value="WOX55419.1"/>
    <property type="molecule type" value="Genomic_DNA"/>
</dbReference>
<keyword evidence="3" id="KW-1185">Reference proteome</keyword>
<gene>
    <name evidence="2" type="ORF">R6Y95_08085</name>
</gene>
<organism evidence="2 3">
    <name type="scientific">Methanoculleus palmolei</name>
    <dbReference type="NCBI Taxonomy" id="72612"/>
    <lineage>
        <taxon>Archaea</taxon>
        <taxon>Methanobacteriati</taxon>
        <taxon>Methanobacteriota</taxon>
        <taxon>Stenosarchaea group</taxon>
        <taxon>Methanomicrobia</taxon>
        <taxon>Methanomicrobiales</taxon>
        <taxon>Methanomicrobiaceae</taxon>
        <taxon>Methanoculleus</taxon>
    </lineage>
</organism>
<keyword evidence="1" id="KW-0472">Membrane</keyword>
<dbReference type="AlphaFoldDB" id="A0ABD8A790"/>